<accession>A0A2U1MU12</accession>
<dbReference type="Pfam" id="PF00564">
    <property type="entry name" value="PB1"/>
    <property type="match status" value="1"/>
</dbReference>
<evidence type="ECO:0000259" key="8">
    <source>
        <dbReference type="PROSITE" id="PS51745"/>
    </source>
</evidence>
<dbReference type="PROSITE" id="PS51745">
    <property type="entry name" value="PB1"/>
    <property type="match status" value="1"/>
</dbReference>
<dbReference type="InterPro" id="IPR003035">
    <property type="entry name" value="RWP-RK_dom"/>
</dbReference>
<dbReference type="InterPro" id="IPR036390">
    <property type="entry name" value="WH_DNA-bd_sf"/>
</dbReference>
<reference evidence="9 10" key="1">
    <citation type="journal article" date="2018" name="Mol. Plant">
        <title>The genome of Artemisia annua provides insight into the evolution of Asteraceae family and artemisinin biosynthesis.</title>
        <authorList>
            <person name="Shen Q."/>
            <person name="Zhang L."/>
            <person name="Liao Z."/>
            <person name="Wang S."/>
            <person name="Yan T."/>
            <person name="Shi P."/>
            <person name="Liu M."/>
            <person name="Fu X."/>
            <person name="Pan Q."/>
            <person name="Wang Y."/>
            <person name="Lv Z."/>
            <person name="Lu X."/>
            <person name="Zhang F."/>
            <person name="Jiang W."/>
            <person name="Ma Y."/>
            <person name="Chen M."/>
            <person name="Hao X."/>
            <person name="Li L."/>
            <person name="Tang Y."/>
            <person name="Lv G."/>
            <person name="Zhou Y."/>
            <person name="Sun X."/>
            <person name="Brodelius P.E."/>
            <person name="Rose J.K.C."/>
            <person name="Tang K."/>
        </authorList>
    </citation>
    <scope>NUCLEOTIDE SEQUENCE [LARGE SCALE GENOMIC DNA]</scope>
    <source>
        <strain evidence="10">cv. Huhao1</strain>
        <tissue evidence="9">Leaf</tissue>
    </source>
</reference>
<dbReference type="PANTHER" id="PTHR32002:SF35">
    <property type="entry name" value="PROTEIN NLP6"/>
    <property type="match status" value="1"/>
</dbReference>
<evidence type="ECO:0000256" key="5">
    <source>
        <dbReference type="SAM" id="MobiDB-lite"/>
    </source>
</evidence>
<dbReference type="GO" id="GO:0006334">
    <property type="term" value="P:nucleosome assembly"/>
    <property type="evidence" value="ECO:0007669"/>
    <property type="project" value="InterPro"/>
</dbReference>
<dbReference type="PROSITE" id="PS51504">
    <property type="entry name" value="H15"/>
    <property type="match status" value="1"/>
</dbReference>
<feature type="domain" description="PB1" evidence="8">
    <location>
        <begin position="224"/>
        <end position="306"/>
    </location>
</feature>
<feature type="domain" description="H15" evidence="6">
    <location>
        <begin position="12"/>
        <end position="84"/>
    </location>
</feature>
<keyword evidence="4" id="KW-0539">Nucleus</keyword>
<dbReference type="Gene3D" id="3.10.20.90">
    <property type="entry name" value="Phosphatidylinositol 3-kinase Catalytic Subunit, Chain A, domain 1"/>
    <property type="match status" value="1"/>
</dbReference>
<dbReference type="EMBL" id="PKPP01004362">
    <property type="protein sequence ID" value="PWA64739.1"/>
    <property type="molecule type" value="Genomic_DNA"/>
</dbReference>
<proteinExistence type="predicted"/>
<dbReference type="InterPro" id="IPR000270">
    <property type="entry name" value="PB1_dom"/>
</dbReference>
<feature type="compositionally biased region" description="Polar residues" evidence="5">
    <location>
        <begin position="171"/>
        <end position="191"/>
    </location>
</feature>
<feature type="region of interest" description="Disordered" evidence="5">
    <location>
        <begin position="171"/>
        <end position="193"/>
    </location>
</feature>
<dbReference type="CDD" id="cd05992">
    <property type="entry name" value="PB1"/>
    <property type="match status" value="1"/>
</dbReference>
<comment type="caution">
    <text evidence="9">The sequence shown here is derived from an EMBL/GenBank/DDBJ whole genome shotgun (WGS) entry which is preliminary data.</text>
</comment>
<dbReference type="OrthoDB" id="1747617at2759"/>
<evidence type="ECO:0000256" key="4">
    <source>
        <dbReference type="ARBA" id="ARBA00023242"/>
    </source>
</evidence>
<keyword evidence="2 9" id="KW-0238">DNA-binding</keyword>
<dbReference type="GO" id="GO:0003677">
    <property type="term" value="F:DNA binding"/>
    <property type="evidence" value="ECO:0007669"/>
    <property type="project" value="UniProtKB-KW"/>
</dbReference>
<dbReference type="GO" id="GO:0003700">
    <property type="term" value="F:DNA-binding transcription factor activity"/>
    <property type="evidence" value="ECO:0007669"/>
    <property type="project" value="InterPro"/>
</dbReference>
<dbReference type="Pfam" id="PF02042">
    <property type="entry name" value="RWP-RK"/>
    <property type="match status" value="1"/>
</dbReference>
<evidence type="ECO:0000313" key="9">
    <source>
        <dbReference type="EMBL" id="PWA64739.1"/>
    </source>
</evidence>
<evidence type="ECO:0000256" key="3">
    <source>
        <dbReference type="ARBA" id="ARBA00023163"/>
    </source>
</evidence>
<dbReference type="SUPFAM" id="SSF46785">
    <property type="entry name" value="Winged helix' DNA-binding domain"/>
    <property type="match status" value="1"/>
</dbReference>
<sequence length="377" mass="42972">MTNGVLHSKARKHPPYLEMISDAILTLKERNVSSHYAIEKFIQDKHKDHLPVNFRKMLLIQLKKLVASHKLVKAKLAPKAKPAAKTVTKKAPTKKKPAAKPNTTPKAMPAANNSNKPTRQRKRRAGLITVEDINKHYGKSFEEAADILGVSRSTLERICTSLGIKGWPYTPNKSDSHSSNFRGSNEHNSATHTEHAMYSSTRVETILIDELGQPKTTLKNSVKPLTIKATYKEDTVRFPFILSDGLTKLKEQIATRFPLKLESFRLKYEDKDGDMILIACDSDLDLSANDFRRPDGHTVIRLVANNYEIILAQEAKQHTWTFPWAPFWSSTFGWTLKEDRLILEQEDKGDMSYLGKEVCYNHLHLPRLIFYPRSMKL</sequence>
<keyword evidence="10" id="KW-1185">Reference proteome</keyword>
<dbReference type="CDD" id="cd00073">
    <property type="entry name" value="H15"/>
    <property type="match status" value="1"/>
</dbReference>
<evidence type="ECO:0000256" key="2">
    <source>
        <dbReference type="ARBA" id="ARBA00023125"/>
    </source>
</evidence>
<evidence type="ECO:0000256" key="1">
    <source>
        <dbReference type="ARBA" id="ARBA00023015"/>
    </source>
</evidence>
<keyword evidence="3" id="KW-0804">Transcription</keyword>
<dbReference type="PANTHER" id="PTHR32002">
    <property type="entry name" value="PROTEIN NLP8"/>
    <property type="match status" value="1"/>
</dbReference>
<gene>
    <name evidence="9" type="ORF">CTI12_AA335000</name>
</gene>
<dbReference type="Proteomes" id="UP000245207">
    <property type="component" value="Unassembled WGS sequence"/>
</dbReference>
<dbReference type="SMART" id="SM00666">
    <property type="entry name" value="PB1"/>
    <property type="match status" value="1"/>
</dbReference>
<organism evidence="9 10">
    <name type="scientific">Artemisia annua</name>
    <name type="common">Sweet wormwood</name>
    <dbReference type="NCBI Taxonomy" id="35608"/>
    <lineage>
        <taxon>Eukaryota</taxon>
        <taxon>Viridiplantae</taxon>
        <taxon>Streptophyta</taxon>
        <taxon>Embryophyta</taxon>
        <taxon>Tracheophyta</taxon>
        <taxon>Spermatophyta</taxon>
        <taxon>Magnoliopsida</taxon>
        <taxon>eudicotyledons</taxon>
        <taxon>Gunneridae</taxon>
        <taxon>Pentapetalae</taxon>
        <taxon>asterids</taxon>
        <taxon>campanulids</taxon>
        <taxon>Asterales</taxon>
        <taxon>Asteraceae</taxon>
        <taxon>Asteroideae</taxon>
        <taxon>Anthemideae</taxon>
        <taxon>Artemisiinae</taxon>
        <taxon>Artemisia</taxon>
    </lineage>
</organism>
<dbReference type="InterPro" id="IPR045012">
    <property type="entry name" value="NLP"/>
</dbReference>
<evidence type="ECO:0000259" key="6">
    <source>
        <dbReference type="PROSITE" id="PS51504"/>
    </source>
</evidence>
<feature type="domain" description="RWP-RK" evidence="7">
    <location>
        <begin position="110"/>
        <end position="197"/>
    </location>
</feature>
<evidence type="ECO:0000313" key="10">
    <source>
        <dbReference type="Proteomes" id="UP000245207"/>
    </source>
</evidence>
<dbReference type="SMART" id="SM00526">
    <property type="entry name" value="H15"/>
    <property type="match status" value="1"/>
</dbReference>
<dbReference type="InterPro" id="IPR005818">
    <property type="entry name" value="Histone_H1/H5_H15"/>
</dbReference>
<dbReference type="PROSITE" id="PS51519">
    <property type="entry name" value="RWP_RK"/>
    <property type="match status" value="1"/>
</dbReference>
<feature type="compositionally biased region" description="Low complexity" evidence="5">
    <location>
        <begin position="99"/>
        <end position="112"/>
    </location>
</feature>
<feature type="compositionally biased region" description="Basic residues" evidence="5">
    <location>
        <begin position="87"/>
        <end position="98"/>
    </location>
</feature>
<feature type="region of interest" description="Disordered" evidence="5">
    <location>
        <begin position="81"/>
        <end position="123"/>
    </location>
</feature>
<dbReference type="GO" id="GO:0000786">
    <property type="term" value="C:nucleosome"/>
    <property type="evidence" value="ECO:0007669"/>
    <property type="project" value="InterPro"/>
</dbReference>
<evidence type="ECO:0000259" key="7">
    <source>
        <dbReference type="PROSITE" id="PS51519"/>
    </source>
</evidence>
<name>A0A2U1MU12_ARTAN</name>
<dbReference type="InterPro" id="IPR036388">
    <property type="entry name" value="WH-like_DNA-bd_sf"/>
</dbReference>
<dbReference type="Gene3D" id="1.10.10.10">
    <property type="entry name" value="Winged helix-like DNA-binding domain superfamily/Winged helix DNA-binding domain"/>
    <property type="match status" value="1"/>
</dbReference>
<dbReference type="SUPFAM" id="SSF54277">
    <property type="entry name" value="CAD &amp; PB1 domains"/>
    <property type="match status" value="1"/>
</dbReference>
<dbReference type="AlphaFoldDB" id="A0A2U1MU12"/>
<dbReference type="InterPro" id="IPR053793">
    <property type="entry name" value="PB1-like"/>
</dbReference>
<keyword evidence="1" id="KW-0805">Transcription regulation</keyword>
<protein>
    <submittedName>
        <fullName evidence="9">PB1 domain, RWP-RK domain, Lambda repressor-like, DNA-binding domain protein</fullName>
    </submittedName>
</protein>
<dbReference type="Pfam" id="PF00538">
    <property type="entry name" value="Linker_histone"/>
    <property type="match status" value="1"/>
</dbReference>